<dbReference type="RefSeq" id="WP_344731899.1">
    <property type="nucleotide sequence ID" value="NZ_BAAAZH010000006.1"/>
</dbReference>
<dbReference type="EMBL" id="BAAAZH010000006">
    <property type="protein sequence ID" value="GAA4111697.1"/>
    <property type="molecule type" value="Genomic_DNA"/>
</dbReference>
<feature type="domain" description="Formaldehyde-activating enzyme" evidence="2">
    <location>
        <begin position="7"/>
        <end position="164"/>
    </location>
</feature>
<keyword evidence="4" id="KW-1185">Reference proteome</keyword>
<evidence type="ECO:0000259" key="2">
    <source>
        <dbReference type="Pfam" id="PF08714"/>
    </source>
</evidence>
<gene>
    <name evidence="3" type="primary">fae</name>
    <name evidence="3" type="ORF">GCM10022215_07630</name>
</gene>
<dbReference type="NCBIfam" id="TIGR03126">
    <property type="entry name" value="one_C_fae"/>
    <property type="match status" value="1"/>
</dbReference>
<comment type="caution">
    <text evidence="3">The sequence shown here is derived from an EMBL/GenBank/DDBJ whole genome shotgun (WGS) entry which is preliminary data.</text>
</comment>
<dbReference type="InterPro" id="IPR014826">
    <property type="entry name" value="HCHO-activating_enzyme"/>
</dbReference>
<proteinExistence type="predicted"/>
<evidence type="ECO:0000256" key="1">
    <source>
        <dbReference type="ARBA" id="ARBA00023239"/>
    </source>
</evidence>
<accession>A0ABP7XF26</accession>
<dbReference type="Gene3D" id="3.30.230.60">
    <property type="entry name" value="Formaldehyde-activating enzyme"/>
    <property type="match status" value="1"/>
</dbReference>
<reference evidence="4" key="1">
    <citation type="journal article" date="2019" name="Int. J. Syst. Evol. Microbiol.">
        <title>The Global Catalogue of Microorganisms (GCM) 10K type strain sequencing project: providing services to taxonomists for standard genome sequencing and annotation.</title>
        <authorList>
            <consortium name="The Broad Institute Genomics Platform"/>
            <consortium name="The Broad Institute Genome Sequencing Center for Infectious Disease"/>
            <person name="Wu L."/>
            <person name="Ma J."/>
        </authorList>
    </citation>
    <scope>NUCLEOTIDE SEQUENCE [LARGE SCALE GENOMIC DNA]</scope>
    <source>
        <strain evidence="4">JCM 16703</strain>
    </source>
</reference>
<name>A0ABP7XF26_9ACTN</name>
<dbReference type="SUPFAM" id="SSF54211">
    <property type="entry name" value="Ribosomal protein S5 domain 2-like"/>
    <property type="match status" value="1"/>
</dbReference>
<sequence>MSELYQVGESFIGSGPNAAHINTVLGTRSGAVGTAWATALATPSPGHVPFMAVMQPGLPVKPATLFVTKAAPEGDVHGQMIWGPAQAGVAGGVADALASGALDGVDLDDVVLICAVWVNPAADDADEVYRNNREATATALSNGAQRLPTREQVLAVRDAVVNPFYTPPVSTTL</sequence>
<dbReference type="InterPro" id="IPR020568">
    <property type="entry name" value="Ribosomal_Su5_D2-typ_SF"/>
</dbReference>
<organism evidence="3 4">
    <name type="scientific">Nocardioides fonticola</name>
    <dbReference type="NCBI Taxonomy" id="450363"/>
    <lineage>
        <taxon>Bacteria</taxon>
        <taxon>Bacillati</taxon>
        <taxon>Actinomycetota</taxon>
        <taxon>Actinomycetes</taxon>
        <taxon>Propionibacteriales</taxon>
        <taxon>Nocardioidaceae</taxon>
        <taxon>Nocardioides</taxon>
    </lineage>
</organism>
<dbReference type="Pfam" id="PF08714">
    <property type="entry name" value="Fae"/>
    <property type="match status" value="1"/>
</dbReference>
<protein>
    <submittedName>
        <fullName evidence="3">Formaldehyde-activating enzyme</fullName>
    </submittedName>
</protein>
<dbReference type="Proteomes" id="UP001501495">
    <property type="component" value="Unassembled WGS sequence"/>
</dbReference>
<evidence type="ECO:0000313" key="4">
    <source>
        <dbReference type="Proteomes" id="UP001501495"/>
    </source>
</evidence>
<keyword evidence="1" id="KW-0456">Lyase</keyword>
<dbReference type="InterPro" id="IPR037075">
    <property type="entry name" value="HCHO-activating_enzyme_sf"/>
</dbReference>
<evidence type="ECO:0000313" key="3">
    <source>
        <dbReference type="EMBL" id="GAA4111697.1"/>
    </source>
</evidence>